<dbReference type="Proteomes" id="UP000247409">
    <property type="component" value="Unassembled WGS sequence"/>
</dbReference>
<keyword evidence="3" id="KW-1133">Transmembrane helix</keyword>
<organism evidence="4 5">
    <name type="scientific">Gracilariopsis chorda</name>
    <dbReference type="NCBI Taxonomy" id="448386"/>
    <lineage>
        <taxon>Eukaryota</taxon>
        <taxon>Rhodophyta</taxon>
        <taxon>Florideophyceae</taxon>
        <taxon>Rhodymeniophycidae</taxon>
        <taxon>Gracilariales</taxon>
        <taxon>Gracilariaceae</taxon>
        <taxon>Gracilariopsis</taxon>
    </lineage>
</organism>
<feature type="region of interest" description="Disordered" evidence="2">
    <location>
        <begin position="1"/>
        <end position="76"/>
    </location>
</feature>
<sequence>MVTKVETVSILEPTQDLENNPSTPSSVSGSTKRKKKRRNGQSGNTPDLSSGSASPAPSEAPSQEDLVHSETPARTMEQWKHRAQSLRSSLNQVQNENRVLSTDLKAAVARANDAEQAEAAVNKGLLSARSVISQRDRSIAELNAMVSNQRADLRRLEDEKKKLDRRLILLKTVSANLQEAREGRDAAEKRLEESNSNASQLRKKVAKAEERIEALNKHVEALDMTKKQVEKLHCQIHDLHDEKELSEQKATRNVVLAASAGAVGGAVVTLALSLLSRPNDEKDQ</sequence>
<keyword evidence="3" id="KW-0472">Membrane</keyword>
<evidence type="ECO:0000256" key="1">
    <source>
        <dbReference type="SAM" id="Coils"/>
    </source>
</evidence>
<feature type="compositionally biased region" description="Low complexity" evidence="2">
    <location>
        <begin position="49"/>
        <end position="61"/>
    </location>
</feature>
<feature type="compositionally biased region" description="Basic and acidic residues" evidence="2">
    <location>
        <begin position="180"/>
        <end position="193"/>
    </location>
</feature>
<keyword evidence="3" id="KW-0812">Transmembrane</keyword>
<keyword evidence="5" id="KW-1185">Reference proteome</keyword>
<gene>
    <name evidence="4" type="ORF">BWQ96_00532</name>
</gene>
<proteinExistence type="predicted"/>
<feature type="coiled-coil region" evidence="1">
    <location>
        <begin position="76"/>
        <end position="110"/>
    </location>
</feature>
<feature type="compositionally biased region" description="Polar residues" evidence="2">
    <location>
        <begin position="16"/>
        <end position="30"/>
    </location>
</feature>
<feature type="transmembrane region" description="Helical" evidence="3">
    <location>
        <begin position="254"/>
        <end position="275"/>
    </location>
</feature>
<dbReference type="EMBL" id="NBIV01000003">
    <property type="protein sequence ID" value="PXF49654.1"/>
    <property type="molecule type" value="Genomic_DNA"/>
</dbReference>
<dbReference type="OrthoDB" id="10581965at2759"/>
<dbReference type="AlphaFoldDB" id="A0A2V3J5K3"/>
<evidence type="ECO:0000313" key="4">
    <source>
        <dbReference type="EMBL" id="PXF49654.1"/>
    </source>
</evidence>
<evidence type="ECO:0000256" key="2">
    <source>
        <dbReference type="SAM" id="MobiDB-lite"/>
    </source>
</evidence>
<evidence type="ECO:0000256" key="3">
    <source>
        <dbReference type="SAM" id="Phobius"/>
    </source>
</evidence>
<feature type="region of interest" description="Disordered" evidence="2">
    <location>
        <begin position="180"/>
        <end position="204"/>
    </location>
</feature>
<accession>A0A2V3J5K3</accession>
<keyword evidence="1" id="KW-0175">Coiled coil</keyword>
<reference evidence="4 5" key="1">
    <citation type="journal article" date="2018" name="Mol. Biol. Evol.">
        <title>Analysis of the draft genome of the red seaweed Gracilariopsis chorda provides insights into genome size evolution in Rhodophyta.</title>
        <authorList>
            <person name="Lee J."/>
            <person name="Yang E.C."/>
            <person name="Graf L."/>
            <person name="Yang J.H."/>
            <person name="Qiu H."/>
            <person name="Zel Zion U."/>
            <person name="Chan C.X."/>
            <person name="Stephens T.G."/>
            <person name="Weber A.P.M."/>
            <person name="Boo G.H."/>
            <person name="Boo S.M."/>
            <person name="Kim K.M."/>
            <person name="Shin Y."/>
            <person name="Jung M."/>
            <person name="Lee S.J."/>
            <person name="Yim H.S."/>
            <person name="Lee J.H."/>
            <person name="Bhattacharya D."/>
            <person name="Yoon H.S."/>
        </authorList>
    </citation>
    <scope>NUCLEOTIDE SEQUENCE [LARGE SCALE GENOMIC DNA]</scope>
    <source>
        <strain evidence="4 5">SKKU-2015</strain>
        <tissue evidence="4">Whole body</tissue>
    </source>
</reference>
<name>A0A2V3J5K3_9FLOR</name>
<protein>
    <submittedName>
        <fullName evidence="4">Uncharacterized protein</fullName>
    </submittedName>
</protein>
<evidence type="ECO:0000313" key="5">
    <source>
        <dbReference type="Proteomes" id="UP000247409"/>
    </source>
</evidence>
<comment type="caution">
    <text evidence="4">The sequence shown here is derived from an EMBL/GenBank/DDBJ whole genome shotgun (WGS) entry which is preliminary data.</text>
</comment>